<comment type="caution">
    <text evidence="1">The sequence shown here is derived from an EMBL/GenBank/DDBJ whole genome shotgun (WGS) entry which is preliminary data.</text>
</comment>
<organism evidence="1 2">
    <name type="scientific">Lacticaseibacillus sharpeae JCM 1186 = DSM 20505</name>
    <dbReference type="NCBI Taxonomy" id="1291052"/>
    <lineage>
        <taxon>Bacteria</taxon>
        <taxon>Bacillati</taxon>
        <taxon>Bacillota</taxon>
        <taxon>Bacilli</taxon>
        <taxon>Lactobacillales</taxon>
        <taxon>Lactobacillaceae</taxon>
        <taxon>Lacticaseibacillus</taxon>
    </lineage>
</organism>
<reference evidence="1 2" key="1">
    <citation type="journal article" date="2015" name="Genome Announc.">
        <title>Expanding the biotechnology potential of lactobacilli through comparative genomics of 213 strains and associated genera.</title>
        <authorList>
            <person name="Sun Z."/>
            <person name="Harris H.M."/>
            <person name="McCann A."/>
            <person name="Guo C."/>
            <person name="Argimon S."/>
            <person name="Zhang W."/>
            <person name="Yang X."/>
            <person name="Jeffery I.B."/>
            <person name="Cooney J.C."/>
            <person name="Kagawa T.F."/>
            <person name="Liu W."/>
            <person name="Song Y."/>
            <person name="Salvetti E."/>
            <person name="Wrobel A."/>
            <person name="Rasinkangas P."/>
            <person name="Parkhill J."/>
            <person name="Rea M.C."/>
            <person name="O'Sullivan O."/>
            <person name="Ritari J."/>
            <person name="Douillard F.P."/>
            <person name="Paul Ross R."/>
            <person name="Yang R."/>
            <person name="Briner A.E."/>
            <person name="Felis G.E."/>
            <person name="de Vos W.M."/>
            <person name="Barrangou R."/>
            <person name="Klaenhammer T.R."/>
            <person name="Caufield P.W."/>
            <person name="Cui Y."/>
            <person name="Zhang H."/>
            <person name="O'Toole P.W."/>
        </authorList>
    </citation>
    <scope>NUCLEOTIDE SEQUENCE [LARGE SCALE GENOMIC DNA]</scope>
    <source>
        <strain evidence="1 2">DSM 20505</strain>
    </source>
</reference>
<evidence type="ECO:0000313" key="2">
    <source>
        <dbReference type="Proteomes" id="UP000051679"/>
    </source>
</evidence>
<sequence length="80" mass="8888">MDNNRNSDVHSLNSCFDELLAKFVATHVLSSAHRGLDKNRNVLFLSSTKDSASPFEVVGVECTNCVVTLTSRCKQFSTMY</sequence>
<name>A0A0R1ZKU2_9LACO</name>
<dbReference type="EMBL" id="AYYO01000036">
    <property type="protein sequence ID" value="KRM55077.1"/>
    <property type="molecule type" value="Genomic_DNA"/>
</dbReference>
<proteinExistence type="predicted"/>
<dbReference type="AlphaFoldDB" id="A0A0R1ZKU2"/>
<gene>
    <name evidence="1" type="ORF">FC18_GL001675</name>
</gene>
<dbReference type="Proteomes" id="UP000051679">
    <property type="component" value="Unassembled WGS sequence"/>
</dbReference>
<evidence type="ECO:0000313" key="1">
    <source>
        <dbReference type="EMBL" id="KRM55077.1"/>
    </source>
</evidence>
<protein>
    <submittedName>
        <fullName evidence="1">Uncharacterized protein</fullName>
    </submittedName>
</protein>
<keyword evidence="2" id="KW-1185">Reference proteome</keyword>
<accession>A0A0R1ZKU2</accession>